<dbReference type="InterPro" id="IPR006016">
    <property type="entry name" value="UspA"/>
</dbReference>
<protein>
    <submittedName>
        <fullName evidence="6">Universal stress protein</fullName>
    </submittedName>
</protein>
<dbReference type="Pfam" id="PF00582">
    <property type="entry name" value="Usp"/>
    <property type="match status" value="2"/>
</dbReference>
<dbReference type="PANTHER" id="PTHR47892:SF1">
    <property type="entry name" value="UNIVERSAL STRESS PROTEIN E"/>
    <property type="match status" value="1"/>
</dbReference>
<keyword evidence="3" id="KW-0963">Cytoplasm</keyword>
<comment type="subcellular location">
    <subcellularLocation>
        <location evidence="1">Cytoplasm</location>
    </subcellularLocation>
</comment>
<name>A0A1E5DAA6_9VIBR</name>
<feature type="domain" description="UspA" evidence="5">
    <location>
        <begin position="3"/>
        <end position="143"/>
    </location>
</feature>
<dbReference type="Gene3D" id="3.40.50.12370">
    <property type="match status" value="1"/>
</dbReference>
<gene>
    <name evidence="6" type="ORF">A130_10130</name>
</gene>
<organism evidence="6 7">
    <name type="scientific">Vibrio genomosp. F6 str. FF-238</name>
    <dbReference type="NCBI Taxonomy" id="1191298"/>
    <lineage>
        <taxon>Bacteria</taxon>
        <taxon>Pseudomonadati</taxon>
        <taxon>Pseudomonadota</taxon>
        <taxon>Gammaproteobacteria</taxon>
        <taxon>Vibrionales</taxon>
        <taxon>Vibrionaceae</taxon>
        <taxon>Vibrio</taxon>
    </lineage>
</organism>
<reference evidence="6 7" key="1">
    <citation type="journal article" date="2012" name="Science">
        <title>Ecological populations of bacteria act as socially cohesive units of antibiotic production and resistance.</title>
        <authorList>
            <person name="Cordero O.X."/>
            <person name="Wildschutte H."/>
            <person name="Kirkup B."/>
            <person name="Proehl S."/>
            <person name="Ngo L."/>
            <person name="Hussain F."/>
            <person name="Le Roux F."/>
            <person name="Mincer T."/>
            <person name="Polz M.F."/>
        </authorList>
    </citation>
    <scope>NUCLEOTIDE SEQUENCE [LARGE SCALE GENOMIC DNA]</scope>
    <source>
        <strain evidence="6 7">FF-238</strain>
    </source>
</reference>
<dbReference type="RefSeq" id="WP_017051368.1">
    <property type="nucleotide sequence ID" value="NZ_AJYW02000006.1"/>
</dbReference>
<evidence type="ECO:0000313" key="7">
    <source>
        <dbReference type="Proteomes" id="UP000094165"/>
    </source>
</evidence>
<dbReference type="Proteomes" id="UP000094165">
    <property type="component" value="Unassembled WGS sequence"/>
</dbReference>
<evidence type="ECO:0000259" key="5">
    <source>
        <dbReference type="Pfam" id="PF00582"/>
    </source>
</evidence>
<dbReference type="SUPFAM" id="SSF52402">
    <property type="entry name" value="Adenine nucleotide alpha hydrolases-like"/>
    <property type="match status" value="2"/>
</dbReference>
<dbReference type="PANTHER" id="PTHR47892">
    <property type="entry name" value="UNIVERSAL STRESS PROTEIN E"/>
    <property type="match status" value="1"/>
</dbReference>
<proteinExistence type="inferred from homology"/>
<evidence type="ECO:0000256" key="4">
    <source>
        <dbReference type="ARBA" id="ARBA00037131"/>
    </source>
</evidence>
<evidence type="ECO:0000256" key="2">
    <source>
        <dbReference type="ARBA" id="ARBA00008791"/>
    </source>
</evidence>
<comment type="function">
    <text evidence="4">Required for resistance to DNA-damaging agents.</text>
</comment>
<dbReference type="CDD" id="cd00293">
    <property type="entry name" value="USP-like"/>
    <property type="match status" value="1"/>
</dbReference>
<keyword evidence="7" id="KW-1185">Reference proteome</keyword>
<comment type="similarity">
    <text evidence="2">Belongs to the universal stress protein A family.</text>
</comment>
<dbReference type="AlphaFoldDB" id="A0A1E5DAA6"/>
<comment type="caution">
    <text evidence="6">The sequence shown here is derived from an EMBL/GenBank/DDBJ whole genome shotgun (WGS) entry which is preliminary data.</text>
</comment>
<dbReference type="EMBL" id="AJYW02000006">
    <property type="protein sequence ID" value="OEE80470.1"/>
    <property type="molecule type" value="Genomic_DNA"/>
</dbReference>
<evidence type="ECO:0000256" key="1">
    <source>
        <dbReference type="ARBA" id="ARBA00004496"/>
    </source>
</evidence>
<sequence>MLFKQLLVPVAPEQKITSSLNNILNIADECESKITLLMVIEDMDELKEISQYSVKTLDILDKVTKIYYSQLRTLVSELKGKYKNIDFNVQVRIGIPFIEIIQCARSEGSDFIVIDSHRKSKSHACQRGSTTLHLMRKSEIPIWSTTRELHSSKKILAAIDLDEQVSADLCNRILNSAYDLCKATNSELVLCHIWELESEGFLRKWSGYNDTDIAILKEKMKIERARKMRALIDNLVDNNNTVNVHIELIQGHAKELLPTFIEQNSIDVTFLGSMSRTGIAGYLMGNKAEYWLNKLNATVVTLKPSEFISPIVSTTR</sequence>
<evidence type="ECO:0000313" key="6">
    <source>
        <dbReference type="EMBL" id="OEE80470.1"/>
    </source>
</evidence>
<dbReference type="GO" id="GO:0005737">
    <property type="term" value="C:cytoplasm"/>
    <property type="evidence" value="ECO:0007669"/>
    <property type="project" value="UniProtKB-SubCell"/>
</dbReference>
<feature type="domain" description="UspA" evidence="5">
    <location>
        <begin position="153"/>
        <end position="301"/>
    </location>
</feature>
<accession>A0A1E5DAA6</accession>
<evidence type="ECO:0000256" key="3">
    <source>
        <dbReference type="ARBA" id="ARBA00022490"/>
    </source>
</evidence>